<keyword evidence="2" id="KW-1185">Reference proteome</keyword>
<name>C9LHK4_9BACT</name>
<accession>C9LHK4</accession>
<comment type="caution">
    <text evidence="1">The sequence shown here is derived from an EMBL/GenBank/DDBJ whole genome shotgun (WGS) entry which is preliminary data.</text>
</comment>
<dbReference type="EMBL" id="ACIJ02000021">
    <property type="protein sequence ID" value="EEX71358.1"/>
    <property type="molecule type" value="Genomic_DNA"/>
</dbReference>
<sequence>MSCVTRNYFGNSKPLLLAEGGTPPKSVFLDGSFRCFDWLFYRERSLMDFNCV</sequence>
<evidence type="ECO:0000313" key="1">
    <source>
        <dbReference type="EMBL" id="EEX71358.1"/>
    </source>
</evidence>
<evidence type="ECO:0000313" key="2">
    <source>
        <dbReference type="Proteomes" id="UP000003460"/>
    </source>
</evidence>
<dbReference type="HOGENOM" id="CLU_3083332_0_0_10"/>
<reference evidence="1" key="1">
    <citation type="submission" date="2009-09" db="EMBL/GenBank/DDBJ databases">
        <authorList>
            <person name="Weinstock G."/>
            <person name="Sodergren E."/>
            <person name="Clifton S."/>
            <person name="Fulton L."/>
            <person name="Fulton B."/>
            <person name="Courtney L."/>
            <person name="Fronick C."/>
            <person name="Harrison M."/>
            <person name="Strong C."/>
            <person name="Farmer C."/>
            <person name="Delahaunty K."/>
            <person name="Markovic C."/>
            <person name="Hall O."/>
            <person name="Minx P."/>
            <person name="Tomlinson C."/>
            <person name="Mitreva M."/>
            <person name="Nelson J."/>
            <person name="Hou S."/>
            <person name="Wollam A."/>
            <person name="Pepin K.H."/>
            <person name="Johnson M."/>
            <person name="Bhonagiri V."/>
            <person name="Nash W.E."/>
            <person name="Warren W."/>
            <person name="Chinwalla A."/>
            <person name="Mardis E.R."/>
            <person name="Wilson R.K."/>
        </authorList>
    </citation>
    <scope>NUCLEOTIDE SEQUENCE [LARGE SCALE GENOMIC DNA]</scope>
    <source>
        <strain evidence="1">ATCC 51259</strain>
    </source>
</reference>
<dbReference type="AlphaFoldDB" id="C9LHK4"/>
<proteinExistence type="predicted"/>
<gene>
    <name evidence="1" type="ORF">GCWU000325_01669</name>
</gene>
<dbReference type="Proteomes" id="UP000003460">
    <property type="component" value="Unassembled WGS sequence"/>
</dbReference>
<dbReference type="STRING" id="626522.GCWU000325_01669"/>
<organism evidence="1 2">
    <name type="scientific">Alloprevotella tannerae ATCC 51259</name>
    <dbReference type="NCBI Taxonomy" id="626522"/>
    <lineage>
        <taxon>Bacteria</taxon>
        <taxon>Pseudomonadati</taxon>
        <taxon>Bacteroidota</taxon>
        <taxon>Bacteroidia</taxon>
        <taxon>Bacteroidales</taxon>
        <taxon>Prevotellaceae</taxon>
        <taxon>Alloprevotella</taxon>
    </lineage>
</organism>
<protein>
    <submittedName>
        <fullName evidence="1">Uncharacterized protein</fullName>
    </submittedName>
</protein>